<dbReference type="Pfam" id="PF01582">
    <property type="entry name" value="TIR"/>
    <property type="match status" value="1"/>
</dbReference>
<dbReference type="PANTHER" id="PTHR32009">
    <property type="entry name" value="TMV RESISTANCE PROTEIN N-LIKE"/>
    <property type="match status" value="1"/>
</dbReference>
<keyword evidence="5" id="KW-1185">Reference proteome</keyword>
<evidence type="ECO:0000256" key="1">
    <source>
        <dbReference type="ARBA" id="ARBA00023027"/>
    </source>
</evidence>
<dbReference type="GO" id="GO:0005634">
    <property type="term" value="C:nucleus"/>
    <property type="evidence" value="ECO:0000318"/>
    <property type="project" value="GO_Central"/>
</dbReference>
<dbReference type="AlphaFoldDB" id="A0A072TSV3"/>
<dbReference type="OrthoDB" id="1905256at2759"/>
<dbReference type="PROSITE" id="PS50104">
    <property type="entry name" value="TIR"/>
    <property type="match status" value="1"/>
</dbReference>
<dbReference type="InterPro" id="IPR035897">
    <property type="entry name" value="Toll_tir_struct_dom_sf"/>
</dbReference>
<evidence type="ECO:0000313" key="4">
    <source>
        <dbReference type="EnsemblPlants" id="KEH19903"/>
    </source>
</evidence>
<dbReference type="SUPFAM" id="SSF52200">
    <property type="entry name" value="Toll/Interleukin receptor TIR domain"/>
    <property type="match status" value="1"/>
</dbReference>
<dbReference type="KEGG" id="mtr:25502862"/>
<keyword evidence="1" id="KW-0520">NAD</keyword>
<dbReference type="Gene3D" id="3.40.50.10140">
    <property type="entry name" value="Toll/interleukin-1 receptor homology (TIR) domain"/>
    <property type="match status" value="1"/>
</dbReference>
<dbReference type="EMBL" id="CM001224">
    <property type="protein sequence ID" value="KEH19903.1"/>
    <property type="molecule type" value="Genomic_DNA"/>
</dbReference>
<sequence length="257" mass="30571">MIRIGKFHKRVLYEEKERKTFRYPDSSRKTFTSHLNSALRRLDIKTYIDDNLERGDEISQALLKAIDEAKLFVIVFSKNYATSKWCLDEVVKILECRKNKRQIILPVFYEVDPFHVRHQLGSYAEAFVKHEQRFESTMNIVQKWRDALGEEANHSGWDCSINRTEAELVEEIAMDVLQKLNRVYVGDLDHQITKLEQLAQLQLQYYKSIDTYENQISHEATVQCITELKMKRSIRMLRLTREMLSYMEDSEAYEKLF</sequence>
<dbReference type="GO" id="GO:0007165">
    <property type="term" value="P:signal transduction"/>
    <property type="evidence" value="ECO:0000318"/>
    <property type="project" value="GO_Central"/>
</dbReference>
<dbReference type="SMART" id="SM00255">
    <property type="entry name" value="TIR"/>
    <property type="match status" value="1"/>
</dbReference>
<dbReference type="PaxDb" id="3880-AES83248"/>
<reference evidence="4" key="3">
    <citation type="submission" date="2015-04" db="UniProtKB">
        <authorList>
            <consortium name="EnsemblPlants"/>
        </authorList>
    </citation>
    <scope>IDENTIFICATION</scope>
    <source>
        <strain evidence="4">cv. Jemalong A17</strain>
    </source>
</reference>
<dbReference type="PANTHER" id="PTHR32009:SF120">
    <property type="entry name" value="TYPE DISEASE RESISTANCE PROTEIN, PUTATIVE-RELATED"/>
    <property type="match status" value="1"/>
</dbReference>
<evidence type="ECO:0000259" key="2">
    <source>
        <dbReference type="PROSITE" id="PS50104"/>
    </source>
</evidence>
<accession>A0A072TSV3</accession>
<dbReference type="STRING" id="3880.A0A072TSV3"/>
<reference evidence="3 5" key="2">
    <citation type="journal article" date="2014" name="BMC Genomics">
        <title>An improved genome release (version Mt4.0) for the model legume Medicago truncatula.</title>
        <authorList>
            <person name="Tang H."/>
            <person name="Krishnakumar V."/>
            <person name="Bidwell S."/>
            <person name="Rosen B."/>
            <person name="Chan A."/>
            <person name="Zhou S."/>
            <person name="Gentzbittel L."/>
            <person name="Childs K.L."/>
            <person name="Yandell M."/>
            <person name="Gundlach H."/>
            <person name="Mayer K.F."/>
            <person name="Schwartz D.C."/>
            <person name="Town C.D."/>
        </authorList>
    </citation>
    <scope>GENOME REANNOTATION</scope>
    <source>
        <strain evidence="3">A17</strain>
        <strain evidence="4 5">cv. Jemalong A17</strain>
    </source>
</reference>
<dbReference type="eggNOG" id="ENOG502SNRQ">
    <property type="taxonomic scope" value="Eukaryota"/>
</dbReference>
<evidence type="ECO:0000313" key="5">
    <source>
        <dbReference type="Proteomes" id="UP000002051"/>
    </source>
</evidence>
<reference evidence="3 5" key="1">
    <citation type="journal article" date="2011" name="Nature">
        <title>The Medicago genome provides insight into the evolution of rhizobial symbioses.</title>
        <authorList>
            <person name="Young N.D."/>
            <person name="Debelle F."/>
            <person name="Oldroyd G.E."/>
            <person name="Geurts R."/>
            <person name="Cannon S.B."/>
            <person name="Udvardi M.K."/>
            <person name="Benedito V.A."/>
            <person name="Mayer K.F."/>
            <person name="Gouzy J."/>
            <person name="Schoof H."/>
            <person name="Van de Peer Y."/>
            <person name="Proost S."/>
            <person name="Cook D.R."/>
            <person name="Meyers B.C."/>
            <person name="Spannagl M."/>
            <person name="Cheung F."/>
            <person name="De Mita S."/>
            <person name="Krishnakumar V."/>
            <person name="Gundlach H."/>
            <person name="Zhou S."/>
            <person name="Mudge J."/>
            <person name="Bharti A.K."/>
            <person name="Murray J.D."/>
            <person name="Naoumkina M.A."/>
            <person name="Rosen B."/>
            <person name="Silverstein K.A."/>
            <person name="Tang H."/>
            <person name="Rombauts S."/>
            <person name="Zhao P.X."/>
            <person name="Zhou P."/>
            <person name="Barbe V."/>
            <person name="Bardou P."/>
            <person name="Bechner M."/>
            <person name="Bellec A."/>
            <person name="Berger A."/>
            <person name="Berges H."/>
            <person name="Bidwell S."/>
            <person name="Bisseling T."/>
            <person name="Choisne N."/>
            <person name="Couloux A."/>
            <person name="Denny R."/>
            <person name="Deshpande S."/>
            <person name="Dai X."/>
            <person name="Doyle J.J."/>
            <person name="Dudez A.M."/>
            <person name="Farmer A.D."/>
            <person name="Fouteau S."/>
            <person name="Franken C."/>
            <person name="Gibelin C."/>
            <person name="Gish J."/>
            <person name="Goldstein S."/>
            <person name="Gonzalez A.J."/>
            <person name="Green P.J."/>
            <person name="Hallab A."/>
            <person name="Hartog M."/>
            <person name="Hua A."/>
            <person name="Humphray S.J."/>
            <person name="Jeong D.H."/>
            <person name="Jing Y."/>
            <person name="Jocker A."/>
            <person name="Kenton S.M."/>
            <person name="Kim D.J."/>
            <person name="Klee K."/>
            <person name="Lai H."/>
            <person name="Lang C."/>
            <person name="Lin S."/>
            <person name="Macmil S.L."/>
            <person name="Magdelenat G."/>
            <person name="Matthews L."/>
            <person name="McCorrison J."/>
            <person name="Monaghan E.L."/>
            <person name="Mun J.H."/>
            <person name="Najar F.Z."/>
            <person name="Nicholson C."/>
            <person name="Noirot C."/>
            <person name="O'Bleness M."/>
            <person name="Paule C.R."/>
            <person name="Poulain J."/>
            <person name="Prion F."/>
            <person name="Qin B."/>
            <person name="Qu C."/>
            <person name="Retzel E.F."/>
            <person name="Riddle C."/>
            <person name="Sallet E."/>
            <person name="Samain S."/>
            <person name="Samson N."/>
            <person name="Sanders I."/>
            <person name="Saurat O."/>
            <person name="Scarpelli C."/>
            <person name="Schiex T."/>
            <person name="Segurens B."/>
            <person name="Severin A.J."/>
            <person name="Sherrier D.J."/>
            <person name="Shi R."/>
            <person name="Sims S."/>
            <person name="Singer S.R."/>
            <person name="Sinharoy S."/>
            <person name="Sterck L."/>
            <person name="Viollet A."/>
            <person name="Wang B.B."/>
            <person name="Wang K."/>
            <person name="Wang M."/>
            <person name="Wang X."/>
            <person name="Warfsmann J."/>
            <person name="Weissenbach J."/>
            <person name="White D.D."/>
            <person name="White J.D."/>
            <person name="Wiley G.B."/>
            <person name="Wincker P."/>
            <person name="Xing Y."/>
            <person name="Yang L."/>
            <person name="Yao Z."/>
            <person name="Ying F."/>
            <person name="Zhai J."/>
            <person name="Zhou L."/>
            <person name="Zuber A."/>
            <person name="Denarie J."/>
            <person name="Dixon R.A."/>
            <person name="May G.D."/>
            <person name="Schwartz D.C."/>
            <person name="Rogers J."/>
            <person name="Quetier F."/>
            <person name="Town C.D."/>
            <person name="Roe B.A."/>
        </authorList>
    </citation>
    <scope>NUCLEOTIDE SEQUENCE [LARGE SCALE GENOMIC DNA]</scope>
    <source>
        <strain evidence="3">A17</strain>
        <strain evidence="4 5">cv. Jemalong A17</strain>
    </source>
</reference>
<dbReference type="FunFam" id="3.40.50.10140:FF:000007">
    <property type="entry name" value="Disease resistance protein (TIR-NBS-LRR class)"/>
    <property type="match status" value="1"/>
</dbReference>
<feature type="domain" description="TIR" evidence="2">
    <location>
        <begin position="13"/>
        <end position="180"/>
    </location>
</feature>
<proteinExistence type="predicted"/>
<gene>
    <name evidence="4" type="primary">25502862</name>
    <name evidence="3" type="ordered locus">MTR_8g470390</name>
</gene>
<name>A0A072TSV3_MEDTR</name>
<dbReference type="HOGENOM" id="CLU_001561_3_0_1"/>
<organism evidence="3 5">
    <name type="scientific">Medicago truncatula</name>
    <name type="common">Barrel medic</name>
    <name type="synonym">Medicago tribuloides</name>
    <dbReference type="NCBI Taxonomy" id="3880"/>
    <lineage>
        <taxon>Eukaryota</taxon>
        <taxon>Viridiplantae</taxon>
        <taxon>Streptophyta</taxon>
        <taxon>Embryophyta</taxon>
        <taxon>Tracheophyta</taxon>
        <taxon>Spermatophyta</taxon>
        <taxon>Magnoliopsida</taxon>
        <taxon>eudicotyledons</taxon>
        <taxon>Gunneridae</taxon>
        <taxon>Pentapetalae</taxon>
        <taxon>rosids</taxon>
        <taxon>fabids</taxon>
        <taxon>Fabales</taxon>
        <taxon>Fabaceae</taxon>
        <taxon>Papilionoideae</taxon>
        <taxon>50 kb inversion clade</taxon>
        <taxon>NPAAA clade</taxon>
        <taxon>Hologalegina</taxon>
        <taxon>IRL clade</taxon>
        <taxon>Trifolieae</taxon>
        <taxon>Medicago</taxon>
    </lineage>
</organism>
<dbReference type="InterPro" id="IPR000157">
    <property type="entry name" value="TIR_dom"/>
</dbReference>
<dbReference type="EnsemblPlants" id="KEH19903">
    <property type="protein sequence ID" value="KEH19903"/>
    <property type="gene ID" value="MTR_8g470390"/>
</dbReference>
<protein>
    <submittedName>
        <fullName evidence="3">Disease resistance protein (TIR-NBS-LRR class)</fullName>
    </submittedName>
</protein>
<dbReference type="Proteomes" id="UP000002051">
    <property type="component" value="Chromosome 8"/>
</dbReference>
<evidence type="ECO:0000313" key="3">
    <source>
        <dbReference type="EMBL" id="KEH19903.1"/>
    </source>
</evidence>